<keyword evidence="1" id="KW-1185">Reference proteome</keyword>
<evidence type="ECO:0000313" key="2">
    <source>
        <dbReference type="WBParaSite" id="Hba_00532"/>
    </source>
</evidence>
<accession>A0A1I7W7B0</accession>
<proteinExistence type="predicted"/>
<name>A0A1I7W7B0_HETBA</name>
<protein>
    <submittedName>
        <fullName evidence="2">RNA-dependent RNA polymerase</fullName>
    </submittedName>
</protein>
<evidence type="ECO:0000313" key="1">
    <source>
        <dbReference type="Proteomes" id="UP000095283"/>
    </source>
</evidence>
<sequence>MSCGPRGWFHNELAQLGVLYYLTLPGVKFLTDFELGVMKAIESQLVIKVLGCTFHYKKCIYQGRDVVVLWSNAASDALVGTYFRRLGVMPFLAPHLFNISKCLPPPRLPSDKPTEALLDNFWTYYRNTWLPLNGIFHKYLDHKLPMLWKVPTHESEPPSVVTLFSFQPLLFFIIKLNADSSDNQVSHLMDMLKYYCGEMTIAKSLTASIANGTLAPRYIRPAEQRRQQEIHGDMRNFQQFLIQLNGILLTSRNITSFLDCIAHRMA</sequence>
<dbReference type="AlphaFoldDB" id="A0A1I7W7B0"/>
<dbReference type="Proteomes" id="UP000095283">
    <property type="component" value="Unplaced"/>
</dbReference>
<dbReference type="WBParaSite" id="Hba_00532">
    <property type="protein sequence ID" value="Hba_00532"/>
    <property type="gene ID" value="Hba_00532"/>
</dbReference>
<reference evidence="2" key="1">
    <citation type="submission" date="2016-11" db="UniProtKB">
        <authorList>
            <consortium name="WormBaseParasite"/>
        </authorList>
    </citation>
    <scope>IDENTIFICATION</scope>
</reference>
<organism evidence="1 2">
    <name type="scientific">Heterorhabditis bacteriophora</name>
    <name type="common">Entomopathogenic nematode worm</name>
    <dbReference type="NCBI Taxonomy" id="37862"/>
    <lineage>
        <taxon>Eukaryota</taxon>
        <taxon>Metazoa</taxon>
        <taxon>Ecdysozoa</taxon>
        <taxon>Nematoda</taxon>
        <taxon>Chromadorea</taxon>
        <taxon>Rhabditida</taxon>
        <taxon>Rhabditina</taxon>
        <taxon>Rhabditomorpha</taxon>
        <taxon>Strongyloidea</taxon>
        <taxon>Heterorhabditidae</taxon>
        <taxon>Heterorhabditis</taxon>
    </lineage>
</organism>